<keyword evidence="3" id="KW-1185">Reference proteome</keyword>
<name>A0ABQ3HP56_9ACTN</name>
<sequence>MTTHTDLHPLARSYLDRLADAARVLPPEDARELVADITDHLAQALPVTAGEAEARTALDRLGTPQELVTAAGGPVPTPAGRARTSYGWLALAMLVGAELLFVIWFVAVPMWLAGLVLLSLSAWSAREKLLGLLVLGTGFPVVLLTTAYASFAAYECTGGAQETVVQADGTATTTTLDATCSSLGAVPPAWLQAVFIALALAYLALQAWTVWRLSRQR</sequence>
<keyword evidence="1" id="KW-1133">Transmembrane helix</keyword>
<dbReference type="Proteomes" id="UP000597341">
    <property type="component" value="Unassembled WGS sequence"/>
</dbReference>
<dbReference type="EMBL" id="BNAD01000011">
    <property type="protein sequence ID" value="GHE18511.1"/>
    <property type="molecule type" value="Genomic_DNA"/>
</dbReference>
<keyword evidence="1" id="KW-0472">Membrane</keyword>
<accession>A0ABQ3HP56</accession>
<evidence type="ECO:0000256" key="1">
    <source>
        <dbReference type="SAM" id="Phobius"/>
    </source>
</evidence>
<keyword evidence="1" id="KW-0812">Transmembrane</keyword>
<evidence type="ECO:0000313" key="2">
    <source>
        <dbReference type="EMBL" id="GHE18511.1"/>
    </source>
</evidence>
<feature type="transmembrane region" description="Helical" evidence="1">
    <location>
        <begin position="129"/>
        <end position="151"/>
    </location>
</feature>
<feature type="transmembrane region" description="Helical" evidence="1">
    <location>
        <begin position="189"/>
        <end position="211"/>
    </location>
</feature>
<organism evidence="2 3">
    <name type="scientific">Nocardioides flavus</name>
    <name type="common">ex Wang et al. 2016</name>
    <dbReference type="NCBI Taxonomy" id="2058780"/>
    <lineage>
        <taxon>Bacteria</taxon>
        <taxon>Bacillati</taxon>
        <taxon>Actinomycetota</taxon>
        <taxon>Actinomycetes</taxon>
        <taxon>Propionibacteriales</taxon>
        <taxon>Nocardioidaceae</taxon>
        <taxon>Nocardioides</taxon>
    </lineage>
</organism>
<evidence type="ECO:0008006" key="4">
    <source>
        <dbReference type="Google" id="ProtNLM"/>
    </source>
</evidence>
<reference evidence="3" key="1">
    <citation type="journal article" date="2019" name="Int. J. Syst. Evol. Microbiol.">
        <title>The Global Catalogue of Microorganisms (GCM) 10K type strain sequencing project: providing services to taxonomists for standard genome sequencing and annotation.</title>
        <authorList>
            <consortium name="The Broad Institute Genomics Platform"/>
            <consortium name="The Broad Institute Genome Sequencing Center for Infectious Disease"/>
            <person name="Wu L."/>
            <person name="Ma J."/>
        </authorList>
    </citation>
    <scope>NUCLEOTIDE SEQUENCE [LARGE SCALE GENOMIC DNA]</scope>
    <source>
        <strain evidence="3">CGMCC 1.12791</strain>
    </source>
</reference>
<dbReference type="RefSeq" id="WP_191280419.1">
    <property type="nucleotide sequence ID" value="NZ_BNAD01000011.1"/>
</dbReference>
<dbReference type="Pfam" id="PF22564">
    <property type="entry name" value="HAAS"/>
    <property type="match status" value="1"/>
</dbReference>
<protein>
    <recommendedName>
        <fullName evidence="4">DUF1700 domain-containing protein</fullName>
    </recommendedName>
</protein>
<feature type="transmembrane region" description="Helical" evidence="1">
    <location>
        <begin position="86"/>
        <end position="117"/>
    </location>
</feature>
<evidence type="ECO:0000313" key="3">
    <source>
        <dbReference type="Proteomes" id="UP000597341"/>
    </source>
</evidence>
<proteinExistence type="predicted"/>
<gene>
    <name evidence="2" type="ORF">GCM10011376_31210</name>
</gene>
<comment type="caution">
    <text evidence="2">The sequence shown here is derived from an EMBL/GenBank/DDBJ whole genome shotgun (WGS) entry which is preliminary data.</text>
</comment>